<sequence>MSSASADTITVVDRLLAAGWSLERRRSTCGLAGWRSTGSW</sequence>
<dbReference type="Proteomes" id="UP001597114">
    <property type="component" value="Unassembled WGS sequence"/>
</dbReference>
<reference evidence="2" key="1">
    <citation type="journal article" date="2019" name="Int. J. Syst. Evol. Microbiol.">
        <title>The Global Catalogue of Microorganisms (GCM) 10K type strain sequencing project: providing services to taxonomists for standard genome sequencing and annotation.</title>
        <authorList>
            <consortium name="The Broad Institute Genomics Platform"/>
            <consortium name="The Broad Institute Genome Sequencing Center for Infectious Disease"/>
            <person name="Wu L."/>
            <person name="Ma J."/>
        </authorList>
    </citation>
    <scope>NUCLEOTIDE SEQUENCE [LARGE SCALE GENOMIC DNA]</scope>
    <source>
        <strain evidence="2">CCM 7043</strain>
    </source>
</reference>
<evidence type="ECO:0000313" key="2">
    <source>
        <dbReference type="Proteomes" id="UP001597114"/>
    </source>
</evidence>
<keyword evidence="2" id="KW-1185">Reference proteome</keyword>
<proteinExistence type="predicted"/>
<dbReference type="RefSeq" id="WP_344722578.1">
    <property type="nucleotide sequence ID" value="NZ_BAAAUS010000013.1"/>
</dbReference>
<comment type="caution">
    <text evidence="1">The sequence shown here is derived from an EMBL/GenBank/DDBJ whole genome shotgun (WGS) entry which is preliminary data.</text>
</comment>
<organism evidence="1 2">
    <name type="scientific">Pseudonocardia yunnanensis</name>
    <dbReference type="NCBI Taxonomy" id="58107"/>
    <lineage>
        <taxon>Bacteria</taxon>
        <taxon>Bacillati</taxon>
        <taxon>Actinomycetota</taxon>
        <taxon>Actinomycetes</taxon>
        <taxon>Pseudonocardiales</taxon>
        <taxon>Pseudonocardiaceae</taxon>
        <taxon>Pseudonocardia</taxon>
    </lineage>
</organism>
<gene>
    <name evidence="1" type="ORF">ACFSJD_21670</name>
</gene>
<evidence type="ECO:0000313" key="1">
    <source>
        <dbReference type="EMBL" id="MFD1520119.1"/>
    </source>
</evidence>
<accession>A0ABW4F163</accession>
<protein>
    <submittedName>
        <fullName evidence="1">Uncharacterized protein</fullName>
    </submittedName>
</protein>
<dbReference type="EMBL" id="JBHUCO010000023">
    <property type="protein sequence ID" value="MFD1520119.1"/>
    <property type="molecule type" value="Genomic_DNA"/>
</dbReference>
<name>A0ABW4F163_9PSEU</name>